<dbReference type="PANTHER" id="PTHR42685:SF22">
    <property type="entry name" value="CONDITIONED MEDIUM FACTOR RECEPTOR 1"/>
    <property type="match status" value="1"/>
</dbReference>
<geneLocation type="plasmid" evidence="3">
    <name>pslun1</name>
</geneLocation>
<dbReference type="RefSeq" id="WP_108155206.1">
    <property type="nucleotide sequence ID" value="NZ_CP026305.1"/>
</dbReference>
<dbReference type="Proteomes" id="UP000244201">
    <property type="component" value="Plasmid pSLUN1"/>
</dbReference>
<dbReference type="GO" id="GO:0071949">
    <property type="term" value="F:FAD binding"/>
    <property type="evidence" value="ECO:0007669"/>
    <property type="project" value="InterPro"/>
</dbReference>
<accession>A0A2R4TFL1</accession>
<dbReference type="InterPro" id="IPR002938">
    <property type="entry name" value="FAD-bd"/>
</dbReference>
<gene>
    <name evidence="2" type="ORF">SLUN_38450</name>
</gene>
<sequence>MYDVIVVGARVAGAPAAMLLARAGYRVLMLERARFPKDTLSTLYIHQPGVAQLNRWGVLPDVVSTGAPALDKVRYTIDDFRLEGCSWPADGISAAYAPRRHLLDSILVNAAVDAGVEFRDNCSVNDLVFEDDRVVGVRTGSVRGGGGDVERARLVIGADGMRSTVAAKLQAPLVVEDPAFTCAYYSYWSDLPAEFRLFEAPGNWVGTVPTNDGATLVAGYFPQSEFGNIRGDALNALLDCVARTAPEVREQMAGGRQLERVHGTGDQRNFFRQAAGPGWALIGDAGHHKDSITARGITDGFFQSQLLVDCIGDGLQDPERLQSALERFAVQRTEALMPYYRSTLKTARLAAPAHQVDMLRAISTSPEISDRYFSTMSGVCPVDEFLTPELLELMAERVAA</sequence>
<dbReference type="EMBL" id="CP026305">
    <property type="protein sequence ID" value="AVZ77918.1"/>
    <property type="molecule type" value="Genomic_DNA"/>
</dbReference>
<dbReference type="PANTHER" id="PTHR42685">
    <property type="entry name" value="GERANYLGERANYL DIPHOSPHATE REDUCTASE"/>
    <property type="match status" value="1"/>
</dbReference>
<dbReference type="Gene3D" id="3.50.50.60">
    <property type="entry name" value="FAD/NAD(P)-binding domain"/>
    <property type="match status" value="1"/>
</dbReference>
<evidence type="ECO:0000313" key="2">
    <source>
        <dbReference type="EMBL" id="AVZ77918.1"/>
    </source>
</evidence>
<proteinExistence type="predicted"/>
<dbReference type="OrthoDB" id="103324at2"/>
<feature type="domain" description="FAD-binding" evidence="1">
    <location>
        <begin position="2"/>
        <end position="180"/>
    </location>
</feature>
<dbReference type="SUPFAM" id="SSF51905">
    <property type="entry name" value="FAD/NAD(P)-binding domain"/>
    <property type="match status" value="1"/>
</dbReference>
<dbReference type="Pfam" id="PF01494">
    <property type="entry name" value="FAD_binding_3"/>
    <property type="match status" value="1"/>
</dbReference>
<dbReference type="KEGG" id="slk:SLUN_38450"/>
<dbReference type="InterPro" id="IPR050407">
    <property type="entry name" value="Geranylgeranyl_reductase"/>
</dbReference>
<protein>
    <submittedName>
        <fullName evidence="2">FAD-dependent oxidoreductase</fullName>
    </submittedName>
</protein>
<evidence type="ECO:0000259" key="1">
    <source>
        <dbReference type="Pfam" id="PF01494"/>
    </source>
</evidence>
<keyword evidence="3" id="KW-1185">Reference proteome</keyword>
<organism evidence="2 3">
    <name type="scientific">Streptomyces lunaelactis</name>
    <dbReference type="NCBI Taxonomy" id="1535768"/>
    <lineage>
        <taxon>Bacteria</taxon>
        <taxon>Bacillati</taxon>
        <taxon>Actinomycetota</taxon>
        <taxon>Actinomycetes</taxon>
        <taxon>Kitasatosporales</taxon>
        <taxon>Streptomycetaceae</taxon>
        <taxon>Streptomyces</taxon>
    </lineage>
</organism>
<keyword evidence="2" id="KW-0614">Plasmid</keyword>
<evidence type="ECO:0000313" key="3">
    <source>
        <dbReference type="Proteomes" id="UP000244201"/>
    </source>
</evidence>
<dbReference type="InterPro" id="IPR036188">
    <property type="entry name" value="FAD/NAD-bd_sf"/>
</dbReference>
<name>A0A2R4TFL1_9ACTN</name>
<dbReference type="AlphaFoldDB" id="A0A2R4TFL1"/>
<dbReference type="GeneID" id="55661115"/>
<dbReference type="PRINTS" id="PR00420">
    <property type="entry name" value="RNGMNOXGNASE"/>
</dbReference>
<reference evidence="2 3" key="1">
    <citation type="submission" date="2018-01" db="EMBL/GenBank/DDBJ databases">
        <title>Complete genome sequence of Streptomyces lunaelactis MM109T, a Ferroverdin A producer isolated from cave moonmilk deposits.</title>
        <authorList>
            <person name="Naome A."/>
            <person name="Martinet L."/>
            <person name="Maciejewska M."/>
            <person name="Anderssen S."/>
            <person name="Adam D."/>
            <person name="Tenconi E."/>
            <person name="Deflandre B."/>
            <person name="Arguelles-Arias A."/>
            <person name="Calusinska M."/>
            <person name="Copieters W."/>
            <person name="Karim L."/>
            <person name="Hanikenne M."/>
            <person name="Baurain D."/>
            <person name="van Wezel G."/>
            <person name="Smargiasso N."/>
            <person name="de Pauw E."/>
            <person name="Delfosse P."/>
            <person name="Rigali S."/>
        </authorList>
    </citation>
    <scope>NUCLEOTIDE SEQUENCE [LARGE SCALE GENOMIC DNA]</scope>
    <source>
        <strain evidence="2 3">MM109</strain>
        <plasmid evidence="3">Plasmid pslun1</plasmid>
    </source>
</reference>